<dbReference type="PROSITE" id="PS50404">
    <property type="entry name" value="GST_NTER"/>
    <property type="match status" value="1"/>
</dbReference>
<dbReference type="SUPFAM" id="SSF52833">
    <property type="entry name" value="Thioredoxin-like"/>
    <property type="match status" value="1"/>
</dbReference>
<dbReference type="InterPro" id="IPR036249">
    <property type="entry name" value="Thioredoxin-like_sf"/>
</dbReference>
<feature type="compositionally biased region" description="Low complexity" evidence="1">
    <location>
        <begin position="75"/>
        <end position="84"/>
    </location>
</feature>
<feature type="region of interest" description="Disordered" evidence="1">
    <location>
        <begin position="61"/>
        <end position="84"/>
    </location>
</feature>
<feature type="domain" description="GST N-terminal" evidence="2">
    <location>
        <begin position="88"/>
        <end position="166"/>
    </location>
</feature>
<dbReference type="Pfam" id="PF13410">
    <property type="entry name" value="GST_C_2"/>
    <property type="match status" value="1"/>
</dbReference>
<dbReference type="OrthoDB" id="249703at2759"/>
<dbReference type="Gene3D" id="1.20.1050.10">
    <property type="match status" value="1"/>
</dbReference>
<dbReference type="PROSITE" id="PS50405">
    <property type="entry name" value="GST_CTER"/>
    <property type="match status" value="1"/>
</dbReference>
<keyword evidence="5" id="KW-1185">Reference proteome</keyword>
<dbReference type="PANTHER" id="PTHR43968:SF6">
    <property type="entry name" value="GLUTATHIONE S-TRANSFERASE OMEGA"/>
    <property type="match status" value="1"/>
</dbReference>
<sequence>MGHPGNTHYWPVLQSMWTPSTGAENNIRVSIYKGRTTLLEPELRERTWDVAQLHLPRLHRDTTTNTSNKHHTIMQHQNQNQSQDQSQLKLIGAYTRYSSWTARVAVLLDYYRIPHESVLLSLPESTKLSKSGLVPALEVPSLGPQFQINDSLAICEYLAEVYPDLPLWPKDAALRAQARAAVAQMHSGLCSVLRASYPTNALARYTGAIPLYDGAAREVGNCLKLWGESRRFTRARLAELGQEGSDEGFLFGQFGIADAFFWPVLWRFRSYNLPLTGATPEALEWMKRMWSHPKIKEIVHGYYLQKERPETTISHYDDIFKGNPDVQFGWFPEDWEFSA</sequence>
<evidence type="ECO:0000256" key="1">
    <source>
        <dbReference type="SAM" id="MobiDB-lite"/>
    </source>
</evidence>
<dbReference type="InterPro" id="IPR010987">
    <property type="entry name" value="Glutathione-S-Trfase_C-like"/>
</dbReference>
<dbReference type="InterPro" id="IPR036282">
    <property type="entry name" value="Glutathione-S-Trfase_C_sf"/>
</dbReference>
<dbReference type="Gene3D" id="3.40.30.10">
    <property type="entry name" value="Glutaredoxin"/>
    <property type="match status" value="1"/>
</dbReference>
<evidence type="ECO:0000259" key="3">
    <source>
        <dbReference type="PROSITE" id="PS50405"/>
    </source>
</evidence>
<gene>
    <name evidence="4" type="ORF">TESG_07749</name>
</gene>
<feature type="domain" description="GST C-terminal" evidence="3">
    <location>
        <begin position="171"/>
        <end position="313"/>
    </location>
</feature>
<protein>
    <recommendedName>
        <fullName evidence="6">Glutathione S-transferase</fullName>
    </recommendedName>
</protein>
<evidence type="ECO:0000259" key="2">
    <source>
        <dbReference type="PROSITE" id="PS50404"/>
    </source>
</evidence>
<organism evidence="4 5">
    <name type="scientific">Trichophyton tonsurans (strain CBS 112818)</name>
    <name type="common">Scalp ringworm fungus</name>
    <dbReference type="NCBI Taxonomy" id="647933"/>
    <lineage>
        <taxon>Eukaryota</taxon>
        <taxon>Fungi</taxon>
        <taxon>Dikarya</taxon>
        <taxon>Ascomycota</taxon>
        <taxon>Pezizomycotina</taxon>
        <taxon>Eurotiomycetes</taxon>
        <taxon>Eurotiomycetidae</taxon>
        <taxon>Onygenales</taxon>
        <taxon>Arthrodermataceae</taxon>
        <taxon>Trichophyton</taxon>
    </lineage>
</organism>
<proteinExistence type="predicted"/>
<dbReference type="AlphaFoldDB" id="F2SA71"/>
<accession>F2SA71</accession>
<dbReference type="GO" id="GO:0005737">
    <property type="term" value="C:cytoplasm"/>
    <property type="evidence" value="ECO:0007669"/>
    <property type="project" value="TreeGrafter"/>
</dbReference>
<evidence type="ECO:0000313" key="4">
    <source>
        <dbReference type="EMBL" id="EGE00471.1"/>
    </source>
</evidence>
<dbReference type="InterPro" id="IPR004045">
    <property type="entry name" value="Glutathione_S-Trfase_N"/>
</dbReference>
<dbReference type="EMBL" id="GG698540">
    <property type="protein sequence ID" value="EGE00471.1"/>
    <property type="molecule type" value="Genomic_DNA"/>
</dbReference>
<evidence type="ECO:0000313" key="5">
    <source>
        <dbReference type="Proteomes" id="UP000009172"/>
    </source>
</evidence>
<reference evidence="5" key="1">
    <citation type="journal article" date="2012" name="MBio">
        <title>Comparative genome analysis of Trichophyton rubrum and related dermatophytes reveals candidate genes involved in infection.</title>
        <authorList>
            <person name="Martinez D.A."/>
            <person name="Oliver B.G."/>
            <person name="Graeser Y."/>
            <person name="Goldberg J.M."/>
            <person name="Li W."/>
            <person name="Martinez-Rossi N.M."/>
            <person name="Monod M."/>
            <person name="Shelest E."/>
            <person name="Barton R.C."/>
            <person name="Birch E."/>
            <person name="Brakhage A.A."/>
            <person name="Chen Z."/>
            <person name="Gurr S.J."/>
            <person name="Heiman D."/>
            <person name="Heitman J."/>
            <person name="Kosti I."/>
            <person name="Rossi A."/>
            <person name="Saif S."/>
            <person name="Samalova M."/>
            <person name="Saunders C.W."/>
            <person name="Shea T."/>
            <person name="Summerbell R.C."/>
            <person name="Xu J."/>
            <person name="Young S."/>
            <person name="Zeng Q."/>
            <person name="Birren B.W."/>
            <person name="Cuomo C.A."/>
            <person name="White T.C."/>
        </authorList>
    </citation>
    <scope>NUCLEOTIDE SEQUENCE [LARGE SCALE GENOMIC DNA]</scope>
    <source>
        <strain evidence="5">CBS 112818</strain>
    </source>
</reference>
<dbReference type="HOGENOM" id="CLU_070658_1_0_1"/>
<evidence type="ECO:0008006" key="6">
    <source>
        <dbReference type="Google" id="ProtNLM"/>
    </source>
</evidence>
<dbReference type="InterPro" id="IPR050983">
    <property type="entry name" value="GST_Omega/HSP26"/>
</dbReference>
<name>F2SA71_TRIT1</name>
<dbReference type="Proteomes" id="UP000009172">
    <property type="component" value="Unassembled WGS sequence"/>
</dbReference>
<dbReference type="Pfam" id="PF13409">
    <property type="entry name" value="GST_N_2"/>
    <property type="match status" value="1"/>
</dbReference>
<dbReference type="SUPFAM" id="SSF47616">
    <property type="entry name" value="GST C-terminal domain-like"/>
    <property type="match status" value="1"/>
</dbReference>
<dbReference type="PANTHER" id="PTHR43968">
    <property type="match status" value="1"/>
</dbReference>